<keyword evidence="5" id="KW-1185">Reference proteome</keyword>
<dbReference type="AlphaFoldDB" id="A0A3N2Q9U4"/>
<dbReference type="GO" id="GO:0003887">
    <property type="term" value="F:DNA-directed DNA polymerase activity"/>
    <property type="evidence" value="ECO:0007669"/>
    <property type="project" value="TreeGrafter"/>
</dbReference>
<keyword evidence="2" id="KW-0496">Mitochondrion</keyword>
<feature type="domain" description="UmuC" evidence="3">
    <location>
        <begin position="11"/>
        <end position="236"/>
    </location>
</feature>
<dbReference type="Gene3D" id="3.30.1490.100">
    <property type="entry name" value="DNA polymerase, Y-family, little finger domain"/>
    <property type="match status" value="1"/>
</dbReference>
<gene>
    <name evidence="4" type="ORF">SODALDRAFT_342437</name>
</gene>
<dbReference type="SUPFAM" id="SSF56672">
    <property type="entry name" value="DNA/RNA polymerases"/>
    <property type="match status" value="1"/>
</dbReference>
<proteinExistence type="predicted"/>
<organism evidence="4 5">
    <name type="scientific">Sodiomyces alkalinus (strain CBS 110278 / VKM F-3762 / F11)</name>
    <name type="common">Alkaliphilic filamentous fungus</name>
    <dbReference type="NCBI Taxonomy" id="1314773"/>
    <lineage>
        <taxon>Eukaryota</taxon>
        <taxon>Fungi</taxon>
        <taxon>Dikarya</taxon>
        <taxon>Ascomycota</taxon>
        <taxon>Pezizomycotina</taxon>
        <taxon>Sordariomycetes</taxon>
        <taxon>Hypocreomycetidae</taxon>
        <taxon>Glomerellales</taxon>
        <taxon>Plectosphaerellaceae</taxon>
        <taxon>Sodiomyces</taxon>
    </lineage>
</organism>
<reference evidence="4 5" key="1">
    <citation type="journal article" date="2018" name="Mol. Ecol.">
        <title>The obligate alkalophilic soda-lake fungus Sodiomyces alkalinus has shifted to a protein diet.</title>
        <authorList>
            <person name="Grum-Grzhimaylo A.A."/>
            <person name="Falkoski D.L."/>
            <person name="van den Heuvel J."/>
            <person name="Valero-Jimenez C.A."/>
            <person name="Min B."/>
            <person name="Choi I.G."/>
            <person name="Lipzen A."/>
            <person name="Daum C.G."/>
            <person name="Aanen D.K."/>
            <person name="Tsang A."/>
            <person name="Henrissat B."/>
            <person name="Bilanenko E.N."/>
            <person name="de Vries R.P."/>
            <person name="van Kan J.A.L."/>
            <person name="Grigoriev I.V."/>
            <person name="Debets A.J.M."/>
        </authorList>
    </citation>
    <scope>NUCLEOTIDE SEQUENCE [LARGE SCALE GENOMIC DNA]</scope>
    <source>
        <strain evidence="4 5">F11</strain>
    </source>
</reference>
<comment type="subcellular location">
    <subcellularLocation>
        <location evidence="1">Mitochondrion</location>
    </subcellularLocation>
</comment>
<dbReference type="Gene3D" id="3.40.1170.60">
    <property type="match status" value="1"/>
</dbReference>
<dbReference type="RefSeq" id="XP_028471221.1">
    <property type="nucleotide sequence ID" value="XM_028613088.1"/>
</dbReference>
<name>A0A3N2Q9U4_SODAK</name>
<dbReference type="Proteomes" id="UP000272025">
    <property type="component" value="Unassembled WGS sequence"/>
</dbReference>
<dbReference type="InterPro" id="IPR036775">
    <property type="entry name" value="DNA_pol_Y-fam_lit_finger_sf"/>
</dbReference>
<evidence type="ECO:0000313" key="5">
    <source>
        <dbReference type="Proteomes" id="UP000272025"/>
    </source>
</evidence>
<dbReference type="GO" id="GO:0005739">
    <property type="term" value="C:mitochondrion"/>
    <property type="evidence" value="ECO:0007669"/>
    <property type="project" value="UniProtKB-SubCell"/>
</dbReference>
<dbReference type="InterPro" id="IPR001126">
    <property type="entry name" value="UmuC"/>
</dbReference>
<dbReference type="GO" id="GO:0070987">
    <property type="term" value="P:error-free translesion synthesis"/>
    <property type="evidence" value="ECO:0007669"/>
    <property type="project" value="UniProtKB-ARBA"/>
</dbReference>
<protein>
    <submittedName>
        <fullName evidence="4">DNA/RNA polymerase</fullName>
    </submittedName>
</protein>
<dbReference type="PANTHER" id="PTHR46404">
    <property type="entry name" value="DNA POLYMERASE IOTA"/>
    <property type="match status" value="1"/>
</dbReference>
<dbReference type="PANTHER" id="PTHR46404:SF1">
    <property type="entry name" value="DNA POLYMERASE IOTA"/>
    <property type="match status" value="1"/>
</dbReference>
<accession>A0A3N2Q9U4</accession>
<sequence>MERPSGKTTVVLHFDYDCFYASVFENQNPALQSLPLGVKQKGILATCNYAARARGECPELVIVEGEDLTPFRDTSKKLFSFLRSHSWNQKVERLGLDEVFMDVTDIINYNVPLLNRSCLSDSFFCLSQENPESGFPCDLTRLAGCVHGSLPEPPPLENPLYVRLLLGSHLAWYLRLQLEERFGFTSSCGISMNKLLSKLAGSKHKPRNQTTLLSLNDAVVLDFVDSHNIRKIPGIGAKTTRLLEQRILSENTRVDVRVHPDISPYGLETLLGGPGSEQGAGLRVWHLLHGVDDIEVKEASDFPTQISIEDTYRGLNSLTRIEEELRKLSASLVRRMRVDLLTVHESAEHGASDQRWMAHPKTLRLSIRSWPAKAETSDWDFSRTSRSQPLPNFVLSLKESVETIAERLTSDTLFPMLKKLHPEKGHIWDLQLINVCVANMIPSGSQAGTSVGRDISIMFKRQDDVLRQWRCQLIYGIMI</sequence>
<dbReference type="GO" id="GO:0006281">
    <property type="term" value="P:DNA repair"/>
    <property type="evidence" value="ECO:0007669"/>
    <property type="project" value="InterPro"/>
</dbReference>
<dbReference type="Pfam" id="PF11799">
    <property type="entry name" value="IMS_C"/>
    <property type="match status" value="1"/>
</dbReference>
<dbReference type="Gene3D" id="3.30.70.270">
    <property type="match status" value="1"/>
</dbReference>
<evidence type="ECO:0000313" key="4">
    <source>
        <dbReference type="EMBL" id="ROT43415.1"/>
    </source>
</evidence>
<dbReference type="GO" id="GO:0003684">
    <property type="term" value="F:damaged DNA binding"/>
    <property type="evidence" value="ECO:0007669"/>
    <property type="project" value="InterPro"/>
</dbReference>
<evidence type="ECO:0000259" key="3">
    <source>
        <dbReference type="PROSITE" id="PS50173"/>
    </source>
</evidence>
<dbReference type="InterPro" id="IPR043502">
    <property type="entry name" value="DNA/RNA_pol_sf"/>
</dbReference>
<dbReference type="OrthoDB" id="447129at2759"/>
<dbReference type="EMBL" id="ML119051">
    <property type="protein sequence ID" value="ROT43415.1"/>
    <property type="molecule type" value="Genomic_DNA"/>
</dbReference>
<evidence type="ECO:0000256" key="2">
    <source>
        <dbReference type="ARBA" id="ARBA00023128"/>
    </source>
</evidence>
<dbReference type="STRING" id="1314773.A0A3N2Q9U4"/>
<dbReference type="Pfam" id="PF00817">
    <property type="entry name" value="IMS"/>
    <property type="match status" value="1"/>
</dbReference>
<dbReference type="InterPro" id="IPR043128">
    <property type="entry name" value="Rev_trsase/Diguanyl_cyclase"/>
</dbReference>
<evidence type="ECO:0000256" key="1">
    <source>
        <dbReference type="ARBA" id="ARBA00004173"/>
    </source>
</evidence>
<dbReference type="InterPro" id="IPR017961">
    <property type="entry name" value="DNA_pol_Y-fam_little_finger"/>
</dbReference>
<dbReference type="GeneID" id="39581566"/>
<dbReference type="PROSITE" id="PS50173">
    <property type="entry name" value="UMUC"/>
    <property type="match status" value="1"/>
</dbReference>